<keyword evidence="5 7" id="KW-0408">Iron</keyword>
<dbReference type="GO" id="GO:0020037">
    <property type="term" value="F:heme binding"/>
    <property type="evidence" value="ECO:0007669"/>
    <property type="project" value="InterPro"/>
</dbReference>
<evidence type="ECO:0000256" key="1">
    <source>
        <dbReference type="ARBA" id="ARBA00001971"/>
    </source>
</evidence>
<dbReference type="PANTHER" id="PTHR24305:SF180">
    <property type="entry name" value="P450, PUTATIVE (EUROFUNG)-RELATED"/>
    <property type="match status" value="1"/>
</dbReference>
<evidence type="ECO:0000256" key="6">
    <source>
        <dbReference type="ARBA" id="ARBA00023033"/>
    </source>
</evidence>
<name>A0A9P9WC12_9PEZI</name>
<keyword evidence="4 7" id="KW-0479">Metal-binding</keyword>
<organism evidence="9 10">
    <name type="scientific">Neoarthrinium moseri</name>
    <dbReference type="NCBI Taxonomy" id="1658444"/>
    <lineage>
        <taxon>Eukaryota</taxon>
        <taxon>Fungi</taxon>
        <taxon>Dikarya</taxon>
        <taxon>Ascomycota</taxon>
        <taxon>Pezizomycotina</taxon>
        <taxon>Sordariomycetes</taxon>
        <taxon>Xylariomycetidae</taxon>
        <taxon>Amphisphaeriales</taxon>
        <taxon>Apiosporaceae</taxon>
        <taxon>Neoarthrinium</taxon>
    </lineage>
</organism>
<dbReference type="PANTHER" id="PTHR24305">
    <property type="entry name" value="CYTOCHROME P450"/>
    <property type="match status" value="1"/>
</dbReference>
<keyword evidence="6 8" id="KW-0503">Monooxygenase</keyword>
<gene>
    <name evidence="9" type="ORF">JX265_011706</name>
</gene>
<keyword evidence="8" id="KW-0560">Oxidoreductase</keyword>
<evidence type="ECO:0000256" key="2">
    <source>
        <dbReference type="ARBA" id="ARBA00010617"/>
    </source>
</evidence>
<dbReference type="Gene3D" id="1.10.630.10">
    <property type="entry name" value="Cytochrome P450"/>
    <property type="match status" value="1"/>
</dbReference>
<evidence type="ECO:0008006" key="11">
    <source>
        <dbReference type="Google" id="ProtNLM"/>
    </source>
</evidence>
<feature type="binding site" description="axial binding residue" evidence="7">
    <location>
        <position position="424"/>
    </location>
    <ligand>
        <name>heme</name>
        <dbReference type="ChEBI" id="CHEBI:30413"/>
    </ligand>
    <ligandPart>
        <name>Fe</name>
        <dbReference type="ChEBI" id="CHEBI:18248"/>
    </ligandPart>
</feature>
<comment type="cofactor">
    <cofactor evidence="1 7">
        <name>heme</name>
        <dbReference type="ChEBI" id="CHEBI:30413"/>
    </cofactor>
</comment>
<evidence type="ECO:0000256" key="3">
    <source>
        <dbReference type="ARBA" id="ARBA00022617"/>
    </source>
</evidence>
<evidence type="ECO:0000313" key="10">
    <source>
        <dbReference type="Proteomes" id="UP000829685"/>
    </source>
</evidence>
<dbReference type="InterPro" id="IPR050121">
    <property type="entry name" value="Cytochrome_P450_monoxygenase"/>
</dbReference>
<dbReference type="PRINTS" id="PR00465">
    <property type="entry name" value="EP450IV"/>
</dbReference>
<dbReference type="InterPro" id="IPR036396">
    <property type="entry name" value="Cyt_P450_sf"/>
</dbReference>
<dbReference type="InterPro" id="IPR002403">
    <property type="entry name" value="Cyt_P450_E_grp-IV"/>
</dbReference>
<dbReference type="SUPFAM" id="SSF48264">
    <property type="entry name" value="Cytochrome P450"/>
    <property type="match status" value="1"/>
</dbReference>
<accession>A0A9P9WC12</accession>
<evidence type="ECO:0000256" key="5">
    <source>
        <dbReference type="ARBA" id="ARBA00023004"/>
    </source>
</evidence>
<proteinExistence type="inferred from homology"/>
<dbReference type="InterPro" id="IPR001128">
    <property type="entry name" value="Cyt_P450"/>
</dbReference>
<dbReference type="CDD" id="cd11060">
    <property type="entry name" value="CYP57A1-like"/>
    <property type="match status" value="1"/>
</dbReference>
<dbReference type="GO" id="GO:0004497">
    <property type="term" value="F:monooxygenase activity"/>
    <property type="evidence" value="ECO:0007669"/>
    <property type="project" value="UniProtKB-KW"/>
</dbReference>
<comment type="caution">
    <text evidence="9">The sequence shown here is derived from an EMBL/GenBank/DDBJ whole genome shotgun (WGS) entry which is preliminary data.</text>
</comment>
<evidence type="ECO:0000256" key="4">
    <source>
        <dbReference type="ARBA" id="ARBA00022723"/>
    </source>
</evidence>
<dbReference type="GO" id="GO:0005506">
    <property type="term" value="F:iron ion binding"/>
    <property type="evidence" value="ECO:0007669"/>
    <property type="project" value="InterPro"/>
</dbReference>
<dbReference type="Pfam" id="PF00067">
    <property type="entry name" value="p450"/>
    <property type="match status" value="1"/>
</dbReference>
<protein>
    <recommendedName>
        <fullName evidence="11">Cytochrome P450</fullName>
    </recommendedName>
</protein>
<dbReference type="AlphaFoldDB" id="A0A9P9WC12"/>
<dbReference type="InterPro" id="IPR017972">
    <property type="entry name" value="Cyt_P450_CS"/>
</dbReference>
<evidence type="ECO:0000313" key="9">
    <source>
        <dbReference type="EMBL" id="KAI1856459.1"/>
    </source>
</evidence>
<sequence>MFLLSFLVTAVGLGVVVLVLRAIYYNLVSPINGIPGPLPAKYTDLWRLFDFYNGTQIETQRRLHERFGTATDFYSVNDAMQDGRRIQNVFSTRDKEFHAKYMRPIHNLFSLRGILSFEHLSDKTLLNLCQQLESRFVDGDNAGRTCDIADWIEFFCWDVDGEMTFGQDMGFLEAGKDEKGMIHTSEQCQRYFGIVGQMPWLDMWLGKNPRCSIMFPTFAQAAGYCVQRLLERQSSQRPKDILEDFMDHYIQAKTLNPGVVTDHEVIGYLILNVLAGADTTAIVTKVIVYNVLSNPAIYGRLRAELDAATLSYPATYEEVHGLKYLDAVMKEGMRIHPVLGNMLERIVPEGGLTLSDGRIIAPGVFVGMNPWLLHHNKDVYGQDAGAFRPERWLRHEFETQEAYEIRLKRMKDTDLTFGAGSRICVGKNFAQVELVKTVATLFHRYDMELVPGVKQWTPRWWWFTYVDHIRVRLRRRTSSGG</sequence>
<dbReference type="EMBL" id="JAFIMR010000044">
    <property type="protein sequence ID" value="KAI1856459.1"/>
    <property type="molecule type" value="Genomic_DNA"/>
</dbReference>
<dbReference type="Proteomes" id="UP000829685">
    <property type="component" value="Unassembled WGS sequence"/>
</dbReference>
<keyword evidence="3 7" id="KW-0349">Heme</keyword>
<dbReference type="PROSITE" id="PS00086">
    <property type="entry name" value="CYTOCHROME_P450"/>
    <property type="match status" value="1"/>
</dbReference>
<evidence type="ECO:0000256" key="8">
    <source>
        <dbReference type="RuleBase" id="RU000461"/>
    </source>
</evidence>
<reference evidence="9" key="1">
    <citation type="submission" date="2021-03" db="EMBL/GenBank/DDBJ databases">
        <title>Revisited historic fungal species revealed as producer of novel bioactive compounds through whole genome sequencing and comparative genomics.</title>
        <authorList>
            <person name="Vignolle G.A."/>
            <person name="Hochenegger N."/>
            <person name="Mach R.L."/>
            <person name="Mach-Aigner A.R."/>
            <person name="Javad Rahimi M."/>
            <person name="Salim K.A."/>
            <person name="Chan C.M."/>
            <person name="Lim L.B.L."/>
            <person name="Cai F."/>
            <person name="Druzhinina I.S."/>
            <person name="U'Ren J.M."/>
            <person name="Derntl C."/>
        </authorList>
    </citation>
    <scope>NUCLEOTIDE SEQUENCE</scope>
    <source>
        <strain evidence="9">TUCIM 5799</strain>
    </source>
</reference>
<evidence type="ECO:0000256" key="7">
    <source>
        <dbReference type="PIRSR" id="PIRSR602403-1"/>
    </source>
</evidence>
<keyword evidence="10" id="KW-1185">Reference proteome</keyword>
<comment type="similarity">
    <text evidence="2 8">Belongs to the cytochrome P450 family.</text>
</comment>
<dbReference type="GO" id="GO:0016705">
    <property type="term" value="F:oxidoreductase activity, acting on paired donors, with incorporation or reduction of molecular oxygen"/>
    <property type="evidence" value="ECO:0007669"/>
    <property type="project" value="InterPro"/>
</dbReference>
<dbReference type="PRINTS" id="PR00385">
    <property type="entry name" value="P450"/>
</dbReference>